<dbReference type="GO" id="GO:0016020">
    <property type="term" value="C:membrane"/>
    <property type="evidence" value="ECO:0007669"/>
    <property type="project" value="TreeGrafter"/>
</dbReference>
<dbReference type="PANTHER" id="PTHR43798">
    <property type="entry name" value="MONOACYLGLYCEROL LIPASE"/>
    <property type="match status" value="1"/>
</dbReference>
<keyword evidence="1" id="KW-0732">Signal</keyword>
<dbReference type="Gene3D" id="3.40.50.1820">
    <property type="entry name" value="alpha/beta hydrolase"/>
    <property type="match status" value="1"/>
</dbReference>
<dbReference type="Pfam" id="PF00561">
    <property type="entry name" value="Abhydrolase_1"/>
    <property type="match status" value="1"/>
</dbReference>
<keyword evidence="3" id="KW-0378">Hydrolase</keyword>
<dbReference type="Proteomes" id="UP001403385">
    <property type="component" value="Unassembled WGS sequence"/>
</dbReference>
<keyword evidence="4" id="KW-1185">Reference proteome</keyword>
<evidence type="ECO:0000313" key="4">
    <source>
        <dbReference type="Proteomes" id="UP001403385"/>
    </source>
</evidence>
<protein>
    <submittedName>
        <fullName evidence="3">Alpha/beta hydrolase</fullName>
    </submittedName>
</protein>
<proteinExistence type="predicted"/>
<accession>A0AAW9S714</accession>
<dbReference type="InterPro" id="IPR000073">
    <property type="entry name" value="AB_hydrolase_1"/>
</dbReference>
<feature type="chain" id="PRO_5043364943" evidence="1">
    <location>
        <begin position="20"/>
        <end position="315"/>
    </location>
</feature>
<dbReference type="SUPFAM" id="SSF53474">
    <property type="entry name" value="alpha/beta-Hydrolases"/>
    <property type="match status" value="1"/>
</dbReference>
<organism evidence="3 4">
    <name type="scientific">Rapidithrix thailandica</name>
    <dbReference type="NCBI Taxonomy" id="413964"/>
    <lineage>
        <taxon>Bacteria</taxon>
        <taxon>Pseudomonadati</taxon>
        <taxon>Bacteroidota</taxon>
        <taxon>Cytophagia</taxon>
        <taxon>Cytophagales</taxon>
        <taxon>Flammeovirgaceae</taxon>
        <taxon>Rapidithrix</taxon>
    </lineage>
</organism>
<dbReference type="RefSeq" id="WP_346819929.1">
    <property type="nucleotide sequence ID" value="NZ_JBDKWZ010000002.1"/>
</dbReference>
<dbReference type="PRINTS" id="PR00111">
    <property type="entry name" value="ABHYDROLASE"/>
</dbReference>
<reference evidence="3 4" key="1">
    <citation type="submission" date="2024-04" db="EMBL/GenBank/DDBJ databases">
        <title>Novel genus in family Flammeovirgaceae.</title>
        <authorList>
            <person name="Nguyen T.H."/>
            <person name="Vuong T.Q."/>
            <person name="Le H."/>
            <person name="Kim S.-G."/>
        </authorList>
    </citation>
    <scope>NUCLEOTIDE SEQUENCE [LARGE SCALE GENOMIC DNA]</scope>
    <source>
        <strain evidence="3 4">JCM 23209</strain>
    </source>
</reference>
<dbReference type="AlphaFoldDB" id="A0AAW9S714"/>
<evidence type="ECO:0000313" key="3">
    <source>
        <dbReference type="EMBL" id="MEN7547143.1"/>
    </source>
</evidence>
<evidence type="ECO:0000256" key="1">
    <source>
        <dbReference type="SAM" id="SignalP"/>
    </source>
</evidence>
<dbReference type="PANTHER" id="PTHR43798:SF33">
    <property type="entry name" value="HYDROLASE, PUTATIVE (AFU_ORTHOLOGUE AFUA_2G14860)-RELATED"/>
    <property type="match status" value="1"/>
</dbReference>
<comment type="caution">
    <text evidence="3">The sequence shown here is derived from an EMBL/GenBank/DDBJ whole genome shotgun (WGS) entry which is preliminary data.</text>
</comment>
<feature type="domain" description="AB hydrolase-1" evidence="2">
    <location>
        <begin position="60"/>
        <end position="301"/>
    </location>
</feature>
<feature type="signal peptide" evidence="1">
    <location>
        <begin position="1"/>
        <end position="19"/>
    </location>
</feature>
<dbReference type="GO" id="GO:0016787">
    <property type="term" value="F:hydrolase activity"/>
    <property type="evidence" value="ECO:0007669"/>
    <property type="project" value="UniProtKB-KW"/>
</dbReference>
<dbReference type="InterPro" id="IPR050266">
    <property type="entry name" value="AB_hydrolase_sf"/>
</dbReference>
<evidence type="ECO:0000259" key="2">
    <source>
        <dbReference type="Pfam" id="PF00561"/>
    </source>
</evidence>
<sequence>MKIQLFLISLFFITMPSLAQDSENLFIKDIIAPYPYPEKYIQLADSIEVAYLDEGQGKQTLLFIHGLASYMTAWEKTLGELSQNYRCVAVDLPGYGRSSKGHYPSTMSFYAEIISSLIHRLKLKNVTLVGHSMGGQIAVTAALKFPEEVDALILLAPAGFETFTEEDRKAITAFYTIESMQKATEDQVRTNYRYNFYKMPASTEALIQERVKMARADDFSLYCQSVVKGVQGMLSEPVFHRLKEVEQKTLVLYGTNDFLIPNKLLHPGLSTTSVGKTGAGEIQDCHLEFIRECGHFMQLEKPKEVLRLIQDFLKQ</sequence>
<name>A0AAW9S714_9BACT</name>
<dbReference type="InterPro" id="IPR029058">
    <property type="entry name" value="AB_hydrolase_fold"/>
</dbReference>
<gene>
    <name evidence="3" type="ORF">AAG747_04445</name>
</gene>
<dbReference type="EMBL" id="JBDKWZ010000002">
    <property type="protein sequence ID" value="MEN7547143.1"/>
    <property type="molecule type" value="Genomic_DNA"/>
</dbReference>